<accession>A0ABR7KFD7</accession>
<dbReference type="Gene3D" id="3.60.15.10">
    <property type="entry name" value="Ribonuclease Z/Hydroxyacylglutathione hydrolase-like"/>
    <property type="match status" value="1"/>
</dbReference>
<dbReference type="InterPro" id="IPR050855">
    <property type="entry name" value="NDM-1-like"/>
</dbReference>
<dbReference type="Proteomes" id="UP000649075">
    <property type="component" value="Unassembled WGS sequence"/>
</dbReference>
<dbReference type="RefSeq" id="WP_186998489.1">
    <property type="nucleotide sequence ID" value="NZ_JACRWH010000003.1"/>
</dbReference>
<name>A0ABR7KFD7_9FIRM</name>
<dbReference type="InterPro" id="IPR001279">
    <property type="entry name" value="Metallo-B-lactamas"/>
</dbReference>
<evidence type="ECO:0000259" key="1">
    <source>
        <dbReference type="SMART" id="SM00849"/>
    </source>
</evidence>
<evidence type="ECO:0000313" key="3">
    <source>
        <dbReference type="Proteomes" id="UP000649075"/>
    </source>
</evidence>
<dbReference type="PANTHER" id="PTHR42951">
    <property type="entry name" value="METALLO-BETA-LACTAMASE DOMAIN-CONTAINING"/>
    <property type="match status" value="1"/>
</dbReference>
<sequence>MQDPRYIKSDLKTKLLNPEKEKPSRWSFLKVLREYSTLKQFYPEINPYAEVYKFREDVYCIFYDGIRTAEMWCYLIDGPEKALLIDTAFGLGDLKGLIHKLIGDKEVIVCNTHAHVDHISGNSHFDKVYCHYADQKTIQEHQKPEDTLDFILDENKEPCYTWFDKKDLPPYTLYEVIGVENHHLFDLGQGHVVELIHLPGHTAGQSGFLDHKSGCFFIGDVTSAFGDNKEYPQFCTINSLRDAIQDFMPRIEEVSGLFPGHGTIDLHPKTLQYIMDTANRIIAHPDWYDTKVDFYGTDMYARFIYQMGSDLKYTAEAVIPE</sequence>
<dbReference type="PANTHER" id="PTHR42951:SF22">
    <property type="entry name" value="METALLO BETA-LACTAMASE SUPERFAMILY LIPOPROTEIN"/>
    <property type="match status" value="1"/>
</dbReference>
<dbReference type="SUPFAM" id="SSF56281">
    <property type="entry name" value="Metallo-hydrolase/oxidoreductase"/>
    <property type="match status" value="1"/>
</dbReference>
<proteinExistence type="predicted"/>
<dbReference type="InterPro" id="IPR036866">
    <property type="entry name" value="RibonucZ/Hydroxyglut_hydro"/>
</dbReference>
<organism evidence="2 3">
    <name type="scientific">Holdemanella hominis</name>
    <dbReference type="NCBI Taxonomy" id="2764327"/>
    <lineage>
        <taxon>Bacteria</taxon>
        <taxon>Bacillati</taxon>
        <taxon>Bacillota</taxon>
        <taxon>Erysipelotrichia</taxon>
        <taxon>Erysipelotrichales</taxon>
        <taxon>Erysipelotrichaceae</taxon>
        <taxon>Holdemanella</taxon>
    </lineage>
</organism>
<gene>
    <name evidence="2" type="ORF">H8911_01605</name>
</gene>
<dbReference type="Pfam" id="PF00753">
    <property type="entry name" value="Lactamase_B"/>
    <property type="match status" value="1"/>
</dbReference>
<evidence type="ECO:0000313" key="2">
    <source>
        <dbReference type="EMBL" id="MBC6011455.1"/>
    </source>
</evidence>
<dbReference type="SMART" id="SM00849">
    <property type="entry name" value="Lactamase_B"/>
    <property type="match status" value="1"/>
</dbReference>
<dbReference type="EMBL" id="JACRWH010000003">
    <property type="protein sequence ID" value="MBC6011455.1"/>
    <property type="molecule type" value="Genomic_DNA"/>
</dbReference>
<comment type="caution">
    <text evidence="2">The sequence shown here is derived from an EMBL/GenBank/DDBJ whole genome shotgun (WGS) entry which is preliminary data.</text>
</comment>
<feature type="domain" description="Metallo-beta-lactamase" evidence="1">
    <location>
        <begin position="70"/>
        <end position="261"/>
    </location>
</feature>
<protein>
    <submittedName>
        <fullName evidence="2">MBL fold metallo-hydrolase</fullName>
    </submittedName>
</protein>
<keyword evidence="3" id="KW-1185">Reference proteome</keyword>
<reference evidence="2 3" key="1">
    <citation type="submission" date="2020-08" db="EMBL/GenBank/DDBJ databases">
        <authorList>
            <person name="Liu C."/>
            <person name="Sun Q."/>
        </authorList>
    </citation>
    <scope>NUCLEOTIDE SEQUENCE [LARGE SCALE GENOMIC DNA]</scope>
    <source>
        <strain evidence="2 3">L34</strain>
    </source>
</reference>